<dbReference type="RefSeq" id="WP_163710645.1">
    <property type="nucleotide sequence ID" value="NZ_BLKZ01000001.1"/>
</dbReference>
<evidence type="ECO:0008006" key="3">
    <source>
        <dbReference type="Google" id="ProtNLM"/>
    </source>
</evidence>
<dbReference type="Gene3D" id="3.10.180.10">
    <property type="entry name" value="2,3-Dihydroxybiphenyl 1,2-Dioxygenase, domain 1"/>
    <property type="match status" value="1"/>
</dbReference>
<name>A0A7I9YMA5_MYCBU</name>
<organism evidence="1 2">
    <name type="scientific">Mycobacterium bourgelatii</name>
    <dbReference type="NCBI Taxonomy" id="1273442"/>
    <lineage>
        <taxon>Bacteria</taxon>
        <taxon>Bacillati</taxon>
        <taxon>Actinomycetota</taxon>
        <taxon>Actinomycetes</taxon>
        <taxon>Mycobacteriales</taxon>
        <taxon>Mycobacteriaceae</taxon>
        <taxon>Mycobacterium</taxon>
    </lineage>
</organism>
<comment type="caution">
    <text evidence="1">The sequence shown here is derived from an EMBL/GenBank/DDBJ whole genome shotgun (WGS) entry which is preliminary data.</text>
</comment>
<gene>
    <name evidence="1" type="ORF">MBOU_18570</name>
</gene>
<dbReference type="InterPro" id="IPR029068">
    <property type="entry name" value="Glyas_Bleomycin-R_OHBP_Dase"/>
</dbReference>
<protein>
    <recommendedName>
        <fullName evidence="3">Glyoxalase</fullName>
    </recommendedName>
</protein>
<dbReference type="Proteomes" id="UP000465360">
    <property type="component" value="Unassembled WGS sequence"/>
</dbReference>
<dbReference type="SUPFAM" id="SSF54593">
    <property type="entry name" value="Glyoxalase/Bleomycin resistance protein/Dihydroxybiphenyl dioxygenase"/>
    <property type="match status" value="1"/>
</dbReference>
<evidence type="ECO:0000313" key="1">
    <source>
        <dbReference type="EMBL" id="GFG89815.1"/>
    </source>
</evidence>
<reference evidence="1 2" key="1">
    <citation type="journal article" date="2019" name="Emerg. Microbes Infect.">
        <title>Comprehensive subspecies identification of 175 nontuberculous mycobacteria species based on 7547 genomic profiles.</title>
        <authorList>
            <person name="Matsumoto Y."/>
            <person name="Kinjo T."/>
            <person name="Motooka D."/>
            <person name="Nabeya D."/>
            <person name="Jung N."/>
            <person name="Uechi K."/>
            <person name="Horii T."/>
            <person name="Iida T."/>
            <person name="Fujita J."/>
            <person name="Nakamura S."/>
        </authorList>
    </citation>
    <scope>NUCLEOTIDE SEQUENCE [LARGE SCALE GENOMIC DNA]</scope>
    <source>
        <strain evidence="1 2">JCM 30725</strain>
    </source>
</reference>
<dbReference type="AlphaFoldDB" id="A0A7I9YMA5"/>
<keyword evidence="2" id="KW-1185">Reference proteome</keyword>
<dbReference type="EMBL" id="BLKZ01000001">
    <property type="protein sequence ID" value="GFG89815.1"/>
    <property type="molecule type" value="Genomic_DNA"/>
</dbReference>
<proteinExistence type="predicted"/>
<accession>A0A7I9YMA5</accession>
<sequence>MNDVAAPVVGLRLLSFRPKEMVAWWAALLGGRPQSLNSRITAITGLSLRVVIEHSQIALPYHPEASGVTVVNLVVDLGAVQPMLDRLARLGCVPQRATRELGAIALWVRDPNGTDVALHLPSPGGHWTAGADVLPEELYVDAVLADISCGRPVGGHAP</sequence>
<evidence type="ECO:0000313" key="2">
    <source>
        <dbReference type="Proteomes" id="UP000465360"/>
    </source>
</evidence>